<feature type="domain" description="Cell division protein A N-terminal" evidence="4">
    <location>
        <begin position="11"/>
        <end position="156"/>
    </location>
</feature>
<dbReference type="Proteomes" id="UP000219453">
    <property type="component" value="Unassembled WGS sequence"/>
</dbReference>
<feature type="coiled-coil region" evidence="1">
    <location>
        <begin position="722"/>
        <end position="752"/>
    </location>
</feature>
<keyword evidence="2" id="KW-1133">Transmembrane helix</keyword>
<dbReference type="InterPro" id="IPR036913">
    <property type="entry name" value="YegP-like_sf"/>
</dbReference>
<feature type="transmembrane region" description="Helical" evidence="2">
    <location>
        <begin position="127"/>
        <end position="152"/>
    </location>
</feature>
<feature type="transmembrane region" description="Helical" evidence="2">
    <location>
        <begin position="68"/>
        <end position="88"/>
    </location>
</feature>
<dbReference type="EMBL" id="OBEJ01000002">
    <property type="protein sequence ID" value="SNZ13504.1"/>
    <property type="molecule type" value="Genomic_DNA"/>
</dbReference>
<name>A0A285NVI9_NATPI</name>
<accession>A0A285NVI9</accession>
<evidence type="ECO:0000313" key="6">
    <source>
        <dbReference type="Proteomes" id="UP000219453"/>
    </source>
</evidence>
<keyword evidence="1" id="KW-0175">Coiled coil</keyword>
<evidence type="ECO:0008006" key="7">
    <source>
        <dbReference type="Google" id="ProtNLM"/>
    </source>
</evidence>
<feature type="domain" description="DUF1508" evidence="3">
    <location>
        <begin position="481"/>
        <end position="525"/>
    </location>
</feature>
<feature type="domain" description="DUF1508" evidence="3">
    <location>
        <begin position="539"/>
        <end position="584"/>
    </location>
</feature>
<feature type="domain" description="DUF1508" evidence="3">
    <location>
        <begin position="307"/>
        <end position="348"/>
    </location>
</feature>
<reference evidence="5 6" key="1">
    <citation type="submission" date="2017-09" db="EMBL/GenBank/DDBJ databases">
        <authorList>
            <person name="Ehlers B."/>
            <person name="Leendertz F.H."/>
        </authorList>
    </citation>
    <scope>NUCLEOTIDE SEQUENCE [LARGE SCALE GENOMIC DNA]</scope>
    <source>
        <strain evidence="5 6">DSM 27208</strain>
    </source>
</reference>
<proteinExistence type="predicted"/>
<dbReference type="Gene3D" id="3.30.160.160">
    <property type="entry name" value="YegP-like"/>
    <property type="match status" value="1"/>
</dbReference>
<feature type="transmembrane region" description="Helical" evidence="2">
    <location>
        <begin position="95"/>
        <end position="115"/>
    </location>
</feature>
<gene>
    <name evidence="5" type="ORF">SAMN06269185_2240</name>
</gene>
<keyword evidence="2" id="KW-0472">Membrane</keyword>
<evidence type="ECO:0000256" key="2">
    <source>
        <dbReference type="SAM" id="Phobius"/>
    </source>
</evidence>
<dbReference type="InterPro" id="IPR055563">
    <property type="entry name" value="CdpA_N"/>
</dbReference>
<feature type="domain" description="DUF1508" evidence="3">
    <location>
        <begin position="830"/>
        <end position="875"/>
    </location>
</feature>
<protein>
    <recommendedName>
        <fullName evidence="7">DUF1508 domain-containing protein</fullName>
    </recommendedName>
</protein>
<dbReference type="Gene3D" id="2.30.29.80">
    <property type="match status" value="6"/>
</dbReference>
<evidence type="ECO:0000259" key="4">
    <source>
        <dbReference type="Pfam" id="PF23600"/>
    </source>
</evidence>
<evidence type="ECO:0000313" key="5">
    <source>
        <dbReference type="EMBL" id="SNZ13504.1"/>
    </source>
</evidence>
<dbReference type="AlphaFoldDB" id="A0A285NVI9"/>
<evidence type="ECO:0000259" key="3">
    <source>
        <dbReference type="Pfam" id="PF07411"/>
    </source>
</evidence>
<evidence type="ECO:0000256" key="1">
    <source>
        <dbReference type="SAM" id="Coils"/>
    </source>
</evidence>
<dbReference type="Pfam" id="PF07411">
    <property type="entry name" value="DUF1508"/>
    <property type="match status" value="4"/>
</dbReference>
<dbReference type="SUPFAM" id="SSF160113">
    <property type="entry name" value="YegP-like"/>
    <property type="match status" value="12"/>
</dbReference>
<dbReference type="InterPro" id="IPR010879">
    <property type="entry name" value="DUF1508"/>
</dbReference>
<organism evidence="5 6">
    <name type="scientific">Natronoarchaeum philippinense</name>
    <dbReference type="NCBI Taxonomy" id="558529"/>
    <lineage>
        <taxon>Archaea</taxon>
        <taxon>Methanobacteriati</taxon>
        <taxon>Methanobacteriota</taxon>
        <taxon>Stenosarchaea group</taxon>
        <taxon>Halobacteria</taxon>
        <taxon>Halobacteriales</taxon>
        <taxon>Natronoarchaeaceae</taxon>
    </lineage>
</organism>
<keyword evidence="2" id="KW-0812">Transmembrane</keyword>
<feature type="transmembrane region" description="Helical" evidence="2">
    <location>
        <begin position="31"/>
        <end position="56"/>
    </location>
</feature>
<sequence length="936" mass="102923">MSRANAGSGLMFSLYEQYIGEPKSNKQVYGYWLFLVGCVIGFAGVLLFVTMIPSSATDGIEVSVTARLAYTLAGAGLPIAIVGIVLLLPVRERAINATLGGLAVTGIGILGFNIAYPDNWAGYGQDYTIPVVAVYAVGLAVIAGVVVLVPFLTGKEGMLVEDEVRGLDAHPPVLVGQKNHGTLFSVFRRPGEEWTWRAVQQSAIAASVEAANSRTAAKDAVADLKSKVSNARLLEITTAAFRLYEDEQGVWRWVLLRDDGSVAAESGQRYDSRDATEDSVSFTKDQGPAAPVLDIDGAAFDVYREGDNWYWRLLDEDRSVIAKGPETYDDEPSADDAVDDVVDRIGDARVLAVDPFGVELYEDGDGWRWRLLDADDDEIAVSEPTFESRRQAEADADDVLGHVADATVVERGRAGYEVYEDDGGWRWRLLDTDDGVVAESNPEATDRSAVQTDARRMAATAEDAETFEVDDADYEIYPGSDGWHWRFVTEDRRVIADRTGGYETPEDASEAIERVREQAQEADLLEFETAAFQQYQTVAGDWRWRLIDEGGAVLADSGEAYDSKDDAGSAMATLKEKAPDADLLEIETAAFELFEDDGGDWGWRLIDEGGRLVADGADRHATKQGAREAMDFLVDHSPDADIRSVEGAAFQLYTDDADDWRWRCIHETNDVLAVAPDGHATRDEASTSVDEVRPTADSADIDVIEDVAFEVDPDRGRRWDLIDRHRETLVEGREQYEDAEAARQAIEQLRSEGGDATIFAIDEAAIRLSDMADGWRWELIDRDRTVYARSADSYDVRARAASVIDEVRSLAPEAGELDFETAGFELVREDGQWYWQLLDADETVVAGGSTGYEDRGGAVDAIDQIREMLGTASVLEIDDPTFEVHQRDGGWIWRLVDEHGDALAESAETYPTRSDARERMNTLKEHAPEGALSVAG</sequence>
<keyword evidence="6" id="KW-1185">Reference proteome</keyword>
<dbReference type="Pfam" id="PF23600">
    <property type="entry name" value="CdpA_N"/>
    <property type="match status" value="1"/>
</dbReference>